<dbReference type="GO" id="GO:0007035">
    <property type="term" value="P:vacuolar acidification"/>
    <property type="evidence" value="ECO:0007669"/>
    <property type="project" value="TreeGrafter"/>
</dbReference>
<keyword evidence="4" id="KW-1185">Reference proteome</keyword>
<proteinExistence type="predicted"/>
<dbReference type="SUPFAM" id="SSF50978">
    <property type="entry name" value="WD40 repeat-like"/>
    <property type="match status" value="1"/>
</dbReference>
<dbReference type="OMA" id="NSHLTLW"/>
<dbReference type="InterPro" id="IPR036322">
    <property type="entry name" value="WD40_repeat_dom_sf"/>
</dbReference>
<feature type="domain" description="RAVE complex protein Rav1 C-terminal" evidence="2">
    <location>
        <begin position="605"/>
        <end position="1247"/>
    </location>
</feature>
<reference evidence="4" key="1">
    <citation type="journal article" date="2018" name="Proc. Natl. Acad. Sci. U.S.A.">
        <title>Linking secondary metabolites to gene clusters through genome sequencing of six diverse Aspergillus species.</title>
        <authorList>
            <person name="Kaerboelling I."/>
            <person name="Vesth T.C."/>
            <person name="Frisvad J.C."/>
            <person name="Nybo J.L."/>
            <person name="Theobald S."/>
            <person name="Kuo A."/>
            <person name="Bowyer P."/>
            <person name="Matsuda Y."/>
            <person name="Mondo S."/>
            <person name="Lyhne E.K."/>
            <person name="Kogle M.E."/>
            <person name="Clum A."/>
            <person name="Lipzen A."/>
            <person name="Salamov A."/>
            <person name="Ngan C.Y."/>
            <person name="Daum C."/>
            <person name="Chiniquy J."/>
            <person name="Barry K."/>
            <person name="LaButti K."/>
            <person name="Haridas S."/>
            <person name="Simmons B.A."/>
            <person name="Magnuson J.K."/>
            <person name="Mortensen U.H."/>
            <person name="Larsen T.O."/>
            <person name="Grigoriev I.V."/>
            <person name="Baker S.E."/>
            <person name="Andersen M.R."/>
        </authorList>
    </citation>
    <scope>NUCLEOTIDE SEQUENCE [LARGE SCALE GENOMIC DNA]</scope>
    <source>
        <strain evidence="4">IBT 16806</strain>
    </source>
</reference>
<dbReference type="InterPro" id="IPR015943">
    <property type="entry name" value="WD40/YVTN_repeat-like_dom_sf"/>
</dbReference>
<dbReference type="InterPro" id="IPR052208">
    <property type="entry name" value="DmX-like/RAVE_component"/>
</dbReference>
<dbReference type="InterPro" id="IPR001680">
    <property type="entry name" value="WD40_rpt"/>
</dbReference>
<dbReference type="EMBL" id="MSZS01000004">
    <property type="protein sequence ID" value="PKX93989.1"/>
    <property type="molecule type" value="Genomic_DNA"/>
</dbReference>
<dbReference type="GeneID" id="36529678"/>
<evidence type="ECO:0000313" key="4">
    <source>
        <dbReference type="Proteomes" id="UP000234474"/>
    </source>
</evidence>
<accession>A0A2I1C8M6</accession>
<comment type="caution">
    <text evidence="3">The sequence shown here is derived from an EMBL/GenBank/DDBJ whole genome shotgun (WGS) entry which is preliminary data.</text>
</comment>
<protein>
    <submittedName>
        <fullName evidence="3">WD repeat protein</fullName>
    </submittedName>
</protein>
<dbReference type="FunFam" id="2.130.10.10:FF:001025">
    <property type="entry name" value="WD repeat protein"/>
    <property type="match status" value="1"/>
</dbReference>
<dbReference type="Proteomes" id="UP000234474">
    <property type="component" value="Unassembled WGS sequence"/>
</dbReference>
<dbReference type="PANTHER" id="PTHR13950:SF9">
    <property type="entry name" value="RABCONNECTIN-3A"/>
    <property type="match status" value="1"/>
</dbReference>
<sequence>MRAVLPGRPPAKLQSFSTALWDGLRVVVYISGHALVILGGPQTLLQTIYVDETKTLEAVTIDEASGKIAVCGGPDVFIYQPYGIQHETLKWSLLHTIRSEDDGETIRTLSWGSPDELLLGNSHLTLWFLNDVPRLIWKQKLANPVKFAQFSPDSTLVVTTGHYDRMVKVWRRLSFGADDVRFEVSYLPHPAVVTGIHWRKPIHREQSLENVFYTLSADNKIRVWAAIDHHAPSPLQLWTEIDMGASVQPRETADEKNRHRRYGFVVDSRDFCLATERAVQRSAGNKENHALEHIIEVANKNPEICVVLDGQGHMSAWALEDVGSKTKSNMNAFNILHVESIDFSFMSGLSAEEDYAQLCAFQTTPLGDSFSIIVHHFDGRIEWFDSQVDVLFDPTPRKNRIALKASWTGHTDPINKIVRNAAGDTLVSRTNENKATIWKQRWRHGRSVLVRKSWLYSDEHIHRSCVIESGDFLVNLHHYGISVWDVRSFHARNIASQSFELSSKPLCVLPLPTADKGGNVVYIATIGADMNGIAWEIRLPAGKSQTNGVSSAAQCSLRKFCTFNLGLDEDMSYILPVDPAGPQKTVSGFFDLFSPDIALSYTTRGVIHTWTAKVDQQNSQVEFLLTSTVDTGIENPSLASGSSTKKAALVDADRTHLTIWDTNGAQLEFEEHFAQHDVIRDLDWTSTPDKQSVLAIGFPHKVILLCQLRYDYLDARPSWTQVREIWIRDLTPHPIGDSCWLSNGHLGIGAGNQLFVYDNEIDASDRLVSQLRIPSRGLSSVDLFEVVSRLNGPLPVFHPQFLAQCILSGKTNVVHSVLTTLHRKLKFYTEGDDIDGFLERPLEDFYVEHDIPQQASSKQLQASYADLDLSETSNVMDENAAAALNENLSRFALPQLSSHEQFRLADTIECVATVEKHRRSMDDNAARYLLFFRQHMLRRSQGVANKDTVSWREIVWAFHSGSQDILSDLVSRQYGGKMQWAAARESGIFMWLTDFNAIRAQLELVARNEYTKTEEKNPIDCSLFYIALKKKNILQGLWRMASWHREQGATQRLLANDFQEPRWKTAALKNAYALLGKRRFEYAAAFFLLADQLRDAANICLNQVGDLQLAIAITRAYEGDNGPVLREILEERVLPEAASDGNRWMASWAFWMLGRRDMAVRSLISPVETLIPSTPSSPGSPGSIPLQAKSFLSNDPALVVLYKQLREKTLQTLKGASQVSARAEWEFIIRNARLYDRMGCDLLALDLVRHWEFLSVPPPPKTLKDVAQKLQENGVDYRKMLRRRSSLVVADLPIKAGLSQEPKTPAVSHKTKPPPTIFHEPDANSLLDSFGF</sequence>
<dbReference type="GO" id="GO:0043291">
    <property type="term" value="C:RAVE complex"/>
    <property type="evidence" value="ECO:0007669"/>
    <property type="project" value="TreeGrafter"/>
</dbReference>
<evidence type="ECO:0000313" key="3">
    <source>
        <dbReference type="EMBL" id="PKX93989.1"/>
    </source>
</evidence>
<dbReference type="Pfam" id="PF12234">
    <property type="entry name" value="Rav1p_C"/>
    <property type="match status" value="1"/>
</dbReference>
<dbReference type="InterPro" id="IPR022033">
    <property type="entry name" value="Rav1p_C"/>
</dbReference>
<feature type="region of interest" description="Disordered" evidence="1">
    <location>
        <begin position="1300"/>
        <end position="1324"/>
    </location>
</feature>
<gene>
    <name evidence="3" type="ORF">P174DRAFT_370912</name>
</gene>
<dbReference type="Pfam" id="PF00400">
    <property type="entry name" value="WD40"/>
    <property type="match status" value="1"/>
</dbReference>
<dbReference type="STRING" id="1392255.A0A2I1C8M6"/>
<evidence type="ECO:0000259" key="2">
    <source>
        <dbReference type="Pfam" id="PF12234"/>
    </source>
</evidence>
<dbReference type="OrthoDB" id="342131at2759"/>
<dbReference type="SMART" id="SM00320">
    <property type="entry name" value="WD40"/>
    <property type="match status" value="3"/>
</dbReference>
<name>A0A2I1C8M6_ASPN1</name>
<dbReference type="PANTHER" id="PTHR13950">
    <property type="entry name" value="RABCONNECTIN-RELATED"/>
    <property type="match status" value="1"/>
</dbReference>
<dbReference type="RefSeq" id="XP_024682584.1">
    <property type="nucleotide sequence ID" value="XM_024822352.1"/>
</dbReference>
<dbReference type="VEuPathDB" id="FungiDB:P174DRAFT_370912"/>
<dbReference type="Gene3D" id="2.130.10.10">
    <property type="entry name" value="YVTN repeat-like/Quinoprotein amine dehydrogenase"/>
    <property type="match status" value="1"/>
</dbReference>
<evidence type="ECO:0000256" key="1">
    <source>
        <dbReference type="SAM" id="MobiDB-lite"/>
    </source>
</evidence>
<organism evidence="3 4">
    <name type="scientific">Aspergillus novofumigatus (strain IBT 16806)</name>
    <dbReference type="NCBI Taxonomy" id="1392255"/>
    <lineage>
        <taxon>Eukaryota</taxon>
        <taxon>Fungi</taxon>
        <taxon>Dikarya</taxon>
        <taxon>Ascomycota</taxon>
        <taxon>Pezizomycotina</taxon>
        <taxon>Eurotiomycetes</taxon>
        <taxon>Eurotiomycetidae</taxon>
        <taxon>Eurotiales</taxon>
        <taxon>Aspergillaceae</taxon>
        <taxon>Aspergillus</taxon>
        <taxon>Aspergillus subgen. Fumigati</taxon>
    </lineage>
</organism>